<keyword evidence="1" id="KW-0472">Membrane</keyword>
<feature type="transmembrane region" description="Helical" evidence="1">
    <location>
        <begin position="39"/>
        <end position="56"/>
    </location>
</feature>
<dbReference type="EMBL" id="AZEF01000032">
    <property type="protein sequence ID" value="KRL00921.1"/>
    <property type="molecule type" value="Genomic_DNA"/>
</dbReference>
<dbReference type="OrthoDB" id="2243534at2"/>
<dbReference type="AlphaFoldDB" id="A0A0R1M028"/>
<keyword evidence="3" id="KW-1185">Reference proteome</keyword>
<organism evidence="2 3">
    <name type="scientific">Liquorilactobacillus capillatus DSM 19910</name>
    <dbReference type="NCBI Taxonomy" id="1423731"/>
    <lineage>
        <taxon>Bacteria</taxon>
        <taxon>Bacillati</taxon>
        <taxon>Bacillota</taxon>
        <taxon>Bacilli</taxon>
        <taxon>Lactobacillales</taxon>
        <taxon>Lactobacillaceae</taxon>
        <taxon>Liquorilactobacillus</taxon>
    </lineage>
</organism>
<dbReference type="InterPro" id="IPR021560">
    <property type="entry name" value="DUF3021"/>
</dbReference>
<evidence type="ECO:0000313" key="3">
    <source>
        <dbReference type="Proteomes" id="UP000051621"/>
    </source>
</evidence>
<protein>
    <recommendedName>
        <fullName evidence="4">DUF3021 domain-containing protein</fullName>
    </recommendedName>
</protein>
<dbReference type="Pfam" id="PF11457">
    <property type="entry name" value="DUF3021"/>
    <property type="match status" value="1"/>
</dbReference>
<comment type="caution">
    <text evidence="2">The sequence shown here is derived from an EMBL/GenBank/DDBJ whole genome shotgun (WGS) entry which is preliminary data.</text>
</comment>
<evidence type="ECO:0000256" key="1">
    <source>
        <dbReference type="SAM" id="Phobius"/>
    </source>
</evidence>
<dbReference type="Proteomes" id="UP000051621">
    <property type="component" value="Unassembled WGS sequence"/>
</dbReference>
<dbReference type="PATRIC" id="fig|1423731.3.peg.1799"/>
<gene>
    <name evidence="2" type="ORF">FC81_GL001756</name>
</gene>
<accession>A0A0R1M028</accession>
<name>A0A0R1M028_9LACO</name>
<feature type="transmembrane region" description="Helical" evidence="1">
    <location>
        <begin position="7"/>
        <end position="27"/>
    </location>
</feature>
<keyword evidence="1" id="KW-0812">Transmembrane</keyword>
<keyword evidence="1" id="KW-1133">Transmembrane helix</keyword>
<reference evidence="2 3" key="1">
    <citation type="journal article" date="2015" name="Genome Announc.">
        <title>Expanding the biotechnology potential of lactobacilli through comparative genomics of 213 strains and associated genera.</title>
        <authorList>
            <person name="Sun Z."/>
            <person name="Harris H.M."/>
            <person name="McCann A."/>
            <person name="Guo C."/>
            <person name="Argimon S."/>
            <person name="Zhang W."/>
            <person name="Yang X."/>
            <person name="Jeffery I.B."/>
            <person name="Cooney J.C."/>
            <person name="Kagawa T.F."/>
            <person name="Liu W."/>
            <person name="Song Y."/>
            <person name="Salvetti E."/>
            <person name="Wrobel A."/>
            <person name="Rasinkangas P."/>
            <person name="Parkhill J."/>
            <person name="Rea M.C."/>
            <person name="O'Sullivan O."/>
            <person name="Ritari J."/>
            <person name="Douillard F.P."/>
            <person name="Paul Ross R."/>
            <person name="Yang R."/>
            <person name="Briner A.E."/>
            <person name="Felis G.E."/>
            <person name="de Vos W.M."/>
            <person name="Barrangou R."/>
            <person name="Klaenhammer T.R."/>
            <person name="Caufield P.W."/>
            <person name="Cui Y."/>
            <person name="Zhang H."/>
            <person name="O'Toole P.W."/>
        </authorList>
    </citation>
    <scope>NUCLEOTIDE SEQUENCE [LARGE SCALE GENOMIC DNA]</scope>
    <source>
        <strain evidence="2 3">DSM 19910</strain>
    </source>
</reference>
<sequence length="130" mass="15051">MELKTMILKRIFQGLGTGSFIFLLIRIFNKADYLSTKTIWFVLLLSGFIGLMTFIFDIEGISFLLAVIIHFAAILLFVFMFDLFQDLGFSFLSVLTSSAIIYIFSYLIVYINMIVTTKKLNSYVRRINKK</sequence>
<proteinExistence type="predicted"/>
<evidence type="ECO:0000313" key="2">
    <source>
        <dbReference type="EMBL" id="KRL00921.1"/>
    </source>
</evidence>
<feature type="transmembrane region" description="Helical" evidence="1">
    <location>
        <begin position="63"/>
        <end position="81"/>
    </location>
</feature>
<feature type="transmembrane region" description="Helical" evidence="1">
    <location>
        <begin position="87"/>
        <end position="111"/>
    </location>
</feature>
<evidence type="ECO:0008006" key="4">
    <source>
        <dbReference type="Google" id="ProtNLM"/>
    </source>
</evidence>